<dbReference type="InterPro" id="IPR027417">
    <property type="entry name" value="P-loop_NTPase"/>
</dbReference>
<evidence type="ECO:0000313" key="2">
    <source>
        <dbReference type="Proteomes" id="UP000824201"/>
    </source>
</evidence>
<organism evidence="1 2">
    <name type="scientific">Candidatus Fimimorpha faecalis</name>
    <dbReference type="NCBI Taxonomy" id="2840824"/>
    <lineage>
        <taxon>Bacteria</taxon>
        <taxon>Bacillati</taxon>
        <taxon>Bacillota</taxon>
        <taxon>Clostridia</taxon>
        <taxon>Eubacteriales</taxon>
        <taxon>Candidatus Fimimorpha</taxon>
    </lineage>
</organism>
<name>A0A9D1EBL1_9FIRM</name>
<accession>A0A9D1EBL1</accession>
<proteinExistence type="predicted"/>
<protein>
    <submittedName>
        <fullName evidence="1">Cytidylate kinase-like family protein</fullName>
    </submittedName>
</protein>
<dbReference type="GO" id="GO:0016301">
    <property type="term" value="F:kinase activity"/>
    <property type="evidence" value="ECO:0007669"/>
    <property type="project" value="UniProtKB-KW"/>
</dbReference>
<evidence type="ECO:0000313" key="1">
    <source>
        <dbReference type="EMBL" id="HIR87349.1"/>
    </source>
</evidence>
<reference evidence="1" key="1">
    <citation type="submission" date="2020-10" db="EMBL/GenBank/DDBJ databases">
        <authorList>
            <person name="Gilroy R."/>
        </authorList>
    </citation>
    <scope>NUCLEOTIDE SEQUENCE</scope>
    <source>
        <strain evidence="1">ChiW13-3771</strain>
    </source>
</reference>
<sequence length="200" mass="22879">MGNHIITIAREFGSGGREIGKKLAAELGIECYDSRLIEMAADYGEIDPAILKQAEEKKASSLLYTVYHEMANEKTGYGLPLNDMLFNLQSEVIRQLAEKESCIIIGRCADYVLSGRRHVHSVFIYADMEMRQDRIMKKYEVSKKEATAMIKKKDKERSSYYNFFTDRHWGKKESYDMTINSNSVGIDGAVQLLKELFKLP</sequence>
<dbReference type="Gene3D" id="3.40.50.300">
    <property type="entry name" value="P-loop containing nucleotide triphosphate hydrolases"/>
    <property type="match status" value="1"/>
</dbReference>
<dbReference type="Proteomes" id="UP000824201">
    <property type="component" value="Unassembled WGS sequence"/>
</dbReference>
<dbReference type="AlphaFoldDB" id="A0A9D1EBL1"/>
<dbReference type="EMBL" id="DVHN01000001">
    <property type="protein sequence ID" value="HIR87349.1"/>
    <property type="molecule type" value="Genomic_DNA"/>
</dbReference>
<comment type="caution">
    <text evidence="1">The sequence shown here is derived from an EMBL/GenBank/DDBJ whole genome shotgun (WGS) entry which is preliminary data.</text>
</comment>
<keyword evidence="1" id="KW-0418">Kinase</keyword>
<keyword evidence="1" id="KW-0808">Transferase</keyword>
<dbReference type="Pfam" id="PF13189">
    <property type="entry name" value="Cytidylate_kin2"/>
    <property type="match status" value="1"/>
</dbReference>
<dbReference type="SUPFAM" id="SSF52540">
    <property type="entry name" value="P-loop containing nucleoside triphosphate hydrolases"/>
    <property type="match status" value="1"/>
</dbReference>
<gene>
    <name evidence="1" type="ORF">IAC96_00215</name>
</gene>
<reference evidence="1" key="2">
    <citation type="journal article" date="2021" name="PeerJ">
        <title>Extensive microbial diversity within the chicken gut microbiome revealed by metagenomics and culture.</title>
        <authorList>
            <person name="Gilroy R."/>
            <person name="Ravi A."/>
            <person name="Getino M."/>
            <person name="Pursley I."/>
            <person name="Horton D.L."/>
            <person name="Alikhan N.F."/>
            <person name="Baker D."/>
            <person name="Gharbi K."/>
            <person name="Hall N."/>
            <person name="Watson M."/>
            <person name="Adriaenssens E.M."/>
            <person name="Foster-Nyarko E."/>
            <person name="Jarju S."/>
            <person name="Secka A."/>
            <person name="Antonio M."/>
            <person name="Oren A."/>
            <person name="Chaudhuri R.R."/>
            <person name="La Ragione R."/>
            <person name="Hildebrand F."/>
            <person name="Pallen M.J."/>
        </authorList>
    </citation>
    <scope>NUCLEOTIDE SEQUENCE</scope>
    <source>
        <strain evidence="1">ChiW13-3771</strain>
    </source>
</reference>